<name>A0A161UW64_NODSP</name>
<dbReference type="EMBL" id="LWAJ01000098">
    <property type="protein sequence ID" value="KZL50283.1"/>
    <property type="molecule type" value="Genomic_DNA"/>
</dbReference>
<proteinExistence type="predicted"/>
<gene>
    <name evidence="1" type="ORF">A2T98_08410</name>
</gene>
<accession>A0A161UW64</accession>
<evidence type="ECO:0000313" key="2">
    <source>
        <dbReference type="Proteomes" id="UP000076555"/>
    </source>
</evidence>
<dbReference type="Proteomes" id="UP000076555">
    <property type="component" value="Unassembled WGS sequence"/>
</dbReference>
<dbReference type="AlphaFoldDB" id="A0A161UW64"/>
<reference evidence="1 2" key="1">
    <citation type="submission" date="2016-04" db="EMBL/GenBank/DDBJ databases">
        <title>Draft Genome Assembly of the Bloom-forming Cyanobacterium Nodularia spumigena Strain CENA596 in Shrimp Production Ponds.</title>
        <authorList>
            <person name="Popin R.V."/>
            <person name="Rigonato J."/>
            <person name="Abreu V.A."/>
            <person name="Andreote A.P."/>
            <person name="Silveira S.B."/>
            <person name="Odebrecht C."/>
            <person name="Fiore M.F."/>
        </authorList>
    </citation>
    <scope>NUCLEOTIDE SEQUENCE [LARGE SCALE GENOMIC DNA]</scope>
    <source>
        <strain evidence="1 2">CENA596</strain>
    </source>
</reference>
<comment type="caution">
    <text evidence="1">The sequence shown here is derived from an EMBL/GenBank/DDBJ whole genome shotgun (WGS) entry which is preliminary data.</text>
</comment>
<evidence type="ECO:0008006" key="3">
    <source>
        <dbReference type="Google" id="ProtNLM"/>
    </source>
</evidence>
<sequence length="66" mass="7277">MNIKVAQPVVHHIYETEKTYEPQVRCPKCGSTQITANKKGFNIGHALVGGVLTGGDWTCCWFVGEQ</sequence>
<protein>
    <recommendedName>
        <fullName evidence="3">LITAF domain-containing protein</fullName>
    </recommendedName>
</protein>
<evidence type="ECO:0000313" key="1">
    <source>
        <dbReference type="EMBL" id="KZL50283.1"/>
    </source>
</evidence>
<organism evidence="1 2">
    <name type="scientific">Nodularia spumigena CENA596</name>
    <dbReference type="NCBI Taxonomy" id="1819295"/>
    <lineage>
        <taxon>Bacteria</taxon>
        <taxon>Bacillati</taxon>
        <taxon>Cyanobacteriota</taxon>
        <taxon>Cyanophyceae</taxon>
        <taxon>Nostocales</taxon>
        <taxon>Nodulariaceae</taxon>
        <taxon>Nodularia</taxon>
    </lineage>
</organism>